<comment type="caution">
    <text evidence="1">The sequence shown here is derived from an EMBL/GenBank/DDBJ whole genome shotgun (WGS) entry which is preliminary data.</text>
</comment>
<dbReference type="EMBL" id="JAQOMS010000002">
    <property type="protein sequence ID" value="MDC2890058.1"/>
    <property type="molecule type" value="Genomic_DNA"/>
</dbReference>
<dbReference type="RefSeq" id="WP_272181359.1">
    <property type="nucleotide sequence ID" value="NZ_JAQOMS010000002.1"/>
</dbReference>
<evidence type="ECO:0000313" key="2">
    <source>
        <dbReference type="Proteomes" id="UP001528411"/>
    </source>
</evidence>
<evidence type="ECO:0000313" key="1">
    <source>
        <dbReference type="EMBL" id="MDC2890058.1"/>
    </source>
</evidence>
<organism evidence="1 2">
    <name type="scientific">Psychrosphaera algicola</name>
    <dbReference type="NCBI Taxonomy" id="3023714"/>
    <lineage>
        <taxon>Bacteria</taxon>
        <taxon>Pseudomonadati</taxon>
        <taxon>Pseudomonadota</taxon>
        <taxon>Gammaproteobacteria</taxon>
        <taxon>Alteromonadales</taxon>
        <taxon>Pseudoalteromonadaceae</taxon>
        <taxon>Psychrosphaera</taxon>
    </lineage>
</organism>
<keyword evidence="2" id="KW-1185">Reference proteome</keyword>
<reference evidence="1 2" key="1">
    <citation type="submission" date="2023-01" db="EMBL/GenBank/DDBJ databases">
        <title>Psychrosphaera sp. nov., isolated from marine algae.</title>
        <authorList>
            <person name="Bayburt H."/>
            <person name="Choi B.J."/>
            <person name="Kim J.M."/>
            <person name="Choi D.G."/>
            <person name="Jeon C.O."/>
        </authorList>
    </citation>
    <scope>NUCLEOTIDE SEQUENCE [LARGE SCALE GENOMIC DNA]</scope>
    <source>
        <strain evidence="1 2">G1-22</strain>
    </source>
</reference>
<gene>
    <name evidence="1" type="ORF">PN838_16370</name>
</gene>
<name>A0ABT5FET7_9GAMM</name>
<protein>
    <submittedName>
        <fullName evidence="1">Uncharacterized protein</fullName>
    </submittedName>
</protein>
<sequence>MVALQIFSLQQHMEHQSAETNVVECTYCHNSGQLEDFTFQNITTAPPVEFFAVKSTTKVPTVFAKLVYRATAIRAPPVNYPIDLQQS</sequence>
<proteinExistence type="predicted"/>
<accession>A0ABT5FET7</accession>
<dbReference type="Proteomes" id="UP001528411">
    <property type="component" value="Unassembled WGS sequence"/>
</dbReference>